<dbReference type="Proteomes" id="UP000038009">
    <property type="component" value="Unassembled WGS sequence"/>
</dbReference>
<keyword evidence="2" id="KW-1185">Reference proteome</keyword>
<protein>
    <submittedName>
        <fullName evidence="1">Uncharacterized protein</fullName>
    </submittedName>
</protein>
<proteinExistence type="predicted"/>
<evidence type="ECO:0000313" key="1">
    <source>
        <dbReference type="EMBL" id="KPI82589.1"/>
    </source>
</evidence>
<name>A0A0N0P263_LEPSE</name>
<dbReference type="EMBL" id="LJSK01000713">
    <property type="protein sequence ID" value="KPI82589.1"/>
    <property type="molecule type" value="Genomic_DNA"/>
</dbReference>
<dbReference type="VEuPathDB" id="TriTrypDB:Lsey_0714_0010"/>
<sequence>MECYRRVAAEGIGNARLVRLDDLSPADASEVLAAPKGLGLILLVQSPQARVLVLTQLFLKQLVVLQRRVAHDDDHRQAHRIHLGTHVQHALLFQRERVSGVLADCLQHLGPLAPQHIAPLLAFEKYSVVRVDEVVGVVGACLVQRPQLREGVVAQGGLDPLVPLRERVRHACAKDHAVARLLHVHVGDVLRLHTDGIGHAVNKGLAHLLLFVVPCVAPVRALEAAVLQRCTCRAGSSSTSAKLIFLVELPHVRVRVVTDAGVRLCLLRVAHRGRSCEGDAQLLRGGRHACYPHLLRFHAGQRTSGVVPEGTLQLVGVVVRHRPPRRTRESLRVARGHPRALRLVALPHLRIGVRRAALLNLLLLEPLAEHRILHSQALLSCGLGALHLDEARGQVQHVARVHAKSAGHIRRTRLHALWPVHPWEVLLHDAALHRGLVKCPDVRELIAS</sequence>
<evidence type="ECO:0000313" key="2">
    <source>
        <dbReference type="Proteomes" id="UP000038009"/>
    </source>
</evidence>
<gene>
    <name evidence="1" type="ORF">ABL78_8401</name>
</gene>
<accession>A0A0N0P263</accession>
<comment type="caution">
    <text evidence="1">The sequence shown here is derived from an EMBL/GenBank/DDBJ whole genome shotgun (WGS) entry which is preliminary data.</text>
</comment>
<dbReference type="AlphaFoldDB" id="A0A0N0P263"/>
<reference evidence="1 2" key="1">
    <citation type="journal article" date="2015" name="PLoS Pathog.">
        <title>Leptomonas seymouri: Adaptations to the Dixenous Life Cycle Analyzed by Genome Sequencing, Transcriptome Profiling and Co-infection with Leishmania donovani.</title>
        <authorList>
            <person name="Kraeva N."/>
            <person name="Butenko A."/>
            <person name="Hlavacova J."/>
            <person name="Kostygov A."/>
            <person name="Myskova J."/>
            <person name="Grybchuk D."/>
            <person name="Lestinova T."/>
            <person name="Votypka J."/>
            <person name="Volf P."/>
            <person name="Opperdoes F."/>
            <person name="Flegontov P."/>
            <person name="Lukes J."/>
            <person name="Yurchenko V."/>
        </authorList>
    </citation>
    <scope>NUCLEOTIDE SEQUENCE [LARGE SCALE GENOMIC DNA]</scope>
    <source>
        <strain evidence="1 2">ATCC 30220</strain>
    </source>
</reference>
<organism evidence="1 2">
    <name type="scientific">Leptomonas seymouri</name>
    <dbReference type="NCBI Taxonomy" id="5684"/>
    <lineage>
        <taxon>Eukaryota</taxon>
        <taxon>Discoba</taxon>
        <taxon>Euglenozoa</taxon>
        <taxon>Kinetoplastea</taxon>
        <taxon>Metakinetoplastina</taxon>
        <taxon>Trypanosomatida</taxon>
        <taxon>Trypanosomatidae</taxon>
        <taxon>Leishmaniinae</taxon>
        <taxon>Leptomonas</taxon>
    </lineage>
</organism>